<evidence type="ECO:0000259" key="9">
    <source>
        <dbReference type="PROSITE" id="PS51123"/>
    </source>
</evidence>
<dbReference type="InterPro" id="IPR036737">
    <property type="entry name" value="OmpA-like_sf"/>
</dbReference>
<evidence type="ECO:0000256" key="7">
    <source>
        <dbReference type="ARBA" id="ARBA00023288"/>
    </source>
</evidence>
<evidence type="ECO:0000256" key="2">
    <source>
        <dbReference type="ARBA" id="ARBA00022618"/>
    </source>
</evidence>
<name>A0A0F9QUV3_9ZZZZ</name>
<dbReference type="InterPro" id="IPR039001">
    <property type="entry name" value="Pal"/>
</dbReference>
<organism evidence="10">
    <name type="scientific">marine sediment metagenome</name>
    <dbReference type="NCBI Taxonomy" id="412755"/>
    <lineage>
        <taxon>unclassified sequences</taxon>
        <taxon>metagenomes</taxon>
        <taxon>ecological metagenomes</taxon>
    </lineage>
</organism>
<comment type="subcellular location">
    <subcellularLocation>
        <location evidence="1">Cell outer membrane</location>
    </subcellularLocation>
</comment>
<keyword evidence="3" id="KW-0732">Signal</keyword>
<evidence type="ECO:0000256" key="5">
    <source>
        <dbReference type="ARBA" id="ARBA00023139"/>
    </source>
</evidence>
<protein>
    <recommendedName>
        <fullName evidence="9">OmpA-like domain-containing protein</fullName>
    </recommendedName>
</protein>
<dbReference type="CDD" id="cd07185">
    <property type="entry name" value="OmpA_C-like"/>
    <property type="match status" value="1"/>
</dbReference>
<dbReference type="Pfam" id="PF00691">
    <property type="entry name" value="OmpA"/>
    <property type="match status" value="1"/>
</dbReference>
<keyword evidence="2" id="KW-0132">Cell division</keyword>
<dbReference type="PROSITE" id="PS51257">
    <property type="entry name" value="PROKAR_LIPOPROTEIN"/>
    <property type="match status" value="1"/>
</dbReference>
<evidence type="ECO:0000256" key="3">
    <source>
        <dbReference type="ARBA" id="ARBA00022729"/>
    </source>
</evidence>
<keyword evidence="8" id="KW-0131">Cell cycle</keyword>
<comment type="caution">
    <text evidence="10">The sequence shown here is derived from an EMBL/GenBank/DDBJ whole genome shotgun (WGS) entry which is preliminary data.</text>
</comment>
<keyword evidence="7" id="KW-0449">Lipoprotein</keyword>
<evidence type="ECO:0000256" key="4">
    <source>
        <dbReference type="ARBA" id="ARBA00023136"/>
    </source>
</evidence>
<dbReference type="GO" id="GO:0051301">
    <property type="term" value="P:cell division"/>
    <property type="evidence" value="ECO:0007669"/>
    <property type="project" value="UniProtKB-KW"/>
</dbReference>
<keyword evidence="6" id="KW-0998">Cell outer membrane</keyword>
<keyword evidence="5" id="KW-0564">Palmitate</keyword>
<evidence type="ECO:0000313" key="10">
    <source>
        <dbReference type="EMBL" id="KKN46214.1"/>
    </source>
</evidence>
<dbReference type="SUPFAM" id="SSF103088">
    <property type="entry name" value="OmpA-like"/>
    <property type="match status" value="1"/>
</dbReference>
<reference evidence="10" key="1">
    <citation type="journal article" date="2015" name="Nature">
        <title>Complex archaea that bridge the gap between prokaryotes and eukaryotes.</title>
        <authorList>
            <person name="Spang A."/>
            <person name="Saw J.H."/>
            <person name="Jorgensen S.L."/>
            <person name="Zaremba-Niedzwiedzka K."/>
            <person name="Martijn J."/>
            <person name="Lind A.E."/>
            <person name="van Eijk R."/>
            <person name="Schleper C."/>
            <person name="Guy L."/>
            <person name="Ettema T.J."/>
        </authorList>
    </citation>
    <scope>NUCLEOTIDE SEQUENCE</scope>
</reference>
<sequence length="190" mass="20678">MSKLKLLVVLLPVVWLAACSSTPNKGMNEADVAVEDLSAESSAMNGNAGAEGSEYGSETQVVVGEGEYQGSELNDPSSPLSNRVVYFDYDSASVRQQDQAILQAHAAYLAKNPNVTVRIEGHTDERGSREYNLALGERRALSIRQILMLQGAQLDQFQVTSFGEERPAVDGNDDAAWAQNRRVELVYVGR</sequence>
<dbReference type="InterPro" id="IPR014169">
    <property type="entry name" value="Pal_lipo_C"/>
</dbReference>
<keyword evidence="4" id="KW-0472">Membrane</keyword>
<evidence type="ECO:0000256" key="6">
    <source>
        <dbReference type="ARBA" id="ARBA00023237"/>
    </source>
</evidence>
<accession>A0A0F9QUV3</accession>
<dbReference type="InterPro" id="IPR006665">
    <property type="entry name" value="OmpA-like"/>
</dbReference>
<dbReference type="InterPro" id="IPR050330">
    <property type="entry name" value="Bact_OuterMem_StrucFunc"/>
</dbReference>
<dbReference type="InterPro" id="IPR006664">
    <property type="entry name" value="OMP_bac"/>
</dbReference>
<dbReference type="AlphaFoldDB" id="A0A0F9QUV3"/>
<evidence type="ECO:0000256" key="1">
    <source>
        <dbReference type="ARBA" id="ARBA00004442"/>
    </source>
</evidence>
<evidence type="ECO:0000256" key="8">
    <source>
        <dbReference type="ARBA" id="ARBA00023306"/>
    </source>
</evidence>
<dbReference type="PANTHER" id="PTHR30329">
    <property type="entry name" value="STATOR ELEMENT OF FLAGELLAR MOTOR COMPLEX"/>
    <property type="match status" value="1"/>
</dbReference>
<proteinExistence type="inferred from homology"/>
<dbReference type="EMBL" id="LAZR01001342">
    <property type="protein sequence ID" value="KKN46214.1"/>
    <property type="molecule type" value="Genomic_DNA"/>
</dbReference>
<gene>
    <name evidence="10" type="ORF">LCGC14_0675310</name>
</gene>
<feature type="domain" description="OmpA-like" evidence="9">
    <location>
        <begin position="74"/>
        <end position="190"/>
    </location>
</feature>
<dbReference type="HAMAP" id="MF_02204">
    <property type="entry name" value="Pal"/>
    <property type="match status" value="1"/>
</dbReference>
<dbReference type="GO" id="GO:0009279">
    <property type="term" value="C:cell outer membrane"/>
    <property type="evidence" value="ECO:0007669"/>
    <property type="project" value="UniProtKB-SubCell"/>
</dbReference>
<dbReference type="PROSITE" id="PS51123">
    <property type="entry name" value="OMPA_2"/>
    <property type="match status" value="1"/>
</dbReference>
<dbReference type="Gene3D" id="3.30.1330.60">
    <property type="entry name" value="OmpA-like domain"/>
    <property type="match status" value="1"/>
</dbReference>
<dbReference type="PRINTS" id="PR01021">
    <property type="entry name" value="OMPADOMAIN"/>
</dbReference>
<dbReference type="PANTHER" id="PTHR30329:SF21">
    <property type="entry name" value="LIPOPROTEIN YIAD-RELATED"/>
    <property type="match status" value="1"/>
</dbReference>
<dbReference type="NCBIfam" id="TIGR02802">
    <property type="entry name" value="Pal_lipo"/>
    <property type="match status" value="1"/>
</dbReference>